<dbReference type="InterPro" id="IPR050836">
    <property type="entry name" value="SDS22/Internalin_LRR"/>
</dbReference>
<dbReference type="PANTHER" id="PTHR46652:SF3">
    <property type="entry name" value="LEUCINE-RICH REPEAT-CONTAINING PROTEIN 9"/>
    <property type="match status" value="1"/>
</dbReference>
<dbReference type="PANTHER" id="PTHR46652">
    <property type="entry name" value="LEUCINE-RICH REPEAT AND IQ DOMAIN-CONTAINING PROTEIN 1-RELATED"/>
    <property type="match status" value="1"/>
</dbReference>
<accession>A0AA86TSB8</accession>
<evidence type="ECO:0000313" key="4">
    <source>
        <dbReference type="EMBL" id="CAL5971878.1"/>
    </source>
</evidence>
<dbReference type="Gene3D" id="3.80.10.10">
    <property type="entry name" value="Ribonuclease Inhibitor"/>
    <property type="match status" value="1"/>
</dbReference>
<organism evidence="3">
    <name type="scientific">Hexamita inflata</name>
    <dbReference type="NCBI Taxonomy" id="28002"/>
    <lineage>
        <taxon>Eukaryota</taxon>
        <taxon>Metamonada</taxon>
        <taxon>Diplomonadida</taxon>
        <taxon>Hexamitidae</taxon>
        <taxon>Hexamitinae</taxon>
        <taxon>Hexamita</taxon>
    </lineage>
</organism>
<dbReference type="PROSITE" id="PS51450">
    <property type="entry name" value="LRR"/>
    <property type="match status" value="2"/>
</dbReference>
<dbReference type="InterPro" id="IPR001611">
    <property type="entry name" value="Leu-rich_rpt"/>
</dbReference>
<keyword evidence="2" id="KW-0677">Repeat</keyword>
<evidence type="ECO:0000256" key="2">
    <source>
        <dbReference type="ARBA" id="ARBA00022737"/>
    </source>
</evidence>
<dbReference type="EMBL" id="CAXDID020000003">
    <property type="protein sequence ID" value="CAL5971878.1"/>
    <property type="molecule type" value="Genomic_DNA"/>
</dbReference>
<sequence>MQSDSQLPLFPDNRNSIKDKDVVNNIVAPEMILEYDNTMYKRYQKYIQNGQLIFSNSPDLVSLDFIHLLNINSIEFRTCQNMIPKLNSQKIKQLIIIDCQIQSINNFQLDKLEVLKLQNYSQKESKTLIMEITKFQNLKFLYLCGWIVDIYPLSQMISLTKLDLFLCDIRSTEALRPLVNLQDLYLNGNKEIDITTLQYLTKLTKISLDQCCLVNLDALRPLTKLDYLSIEKNSIVYLQAVLELKQLTSLDAQYNKIVDINSIEKHPNFKKFFLVDQEQPTKEQLKEANVMRDVNNQIVSLRNLCKQLNRFKIRSSVFIQQITYKLQMQYINQSSFIAQVTSYFQNMNAFEDYK</sequence>
<dbReference type="EMBL" id="CATOUU010000380">
    <property type="protein sequence ID" value="CAI9927069.1"/>
    <property type="molecule type" value="Genomic_DNA"/>
</dbReference>
<dbReference type="InterPro" id="IPR032675">
    <property type="entry name" value="LRR_dom_sf"/>
</dbReference>
<evidence type="ECO:0000313" key="5">
    <source>
        <dbReference type="Proteomes" id="UP001642409"/>
    </source>
</evidence>
<evidence type="ECO:0000313" key="3">
    <source>
        <dbReference type="EMBL" id="CAI9927069.1"/>
    </source>
</evidence>
<protein>
    <submittedName>
        <fullName evidence="3">Internalin A</fullName>
    </submittedName>
    <submittedName>
        <fullName evidence="4">Internalin_A</fullName>
    </submittedName>
</protein>
<gene>
    <name evidence="3" type="ORF">HINF_LOCUS14714</name>
    <name evidence="4" type="ORF">HINF_LOCUS1625</name>
</gene>
<keyword evidence="5" id="KW-1185">Reference proteome</keyword>
<name>A0AA86TSB8_9EUKA</name>
<dbReference type="AlphaFoldDB" id="A0AA86TSB8"/>
<keyword evidence="1" id="KW-0433">Leucine-rich repeat</keyword>
<evidence type="ECO:0000256" key="1">
    <source>
        <dbReference type="ARBA" id="ARBA00022614"/>
    </source>
</evidence>
<reference evidence="4 5" key="2">
    <citation type="submission" date="2024-07" db="EMBL/GenBank/DDBJ databases">
        <authorList>
            <person name="Akdeniz Z."/>
        </authorList>
    </citation>
    <scope>NUCLEOTIDE SEQUENCE [LARGE SCALE GENOMIC DNA]</scope>
</reference>
<proteinExistence type="predicted"/>
<dbReference type="Proteomes" id="UP001642409">
    <property type="component" value="Unassembled WGS sequence"/>
</dbReference>
<dbReference type="SUPFAM" id="SSF52058">
    <property type="entry name" value="L domain-like"/>
    <property type="match status" value="1"/>
</dbReference>
<reference evidence="3" key="1">
    <citation type="submission" date="2023-06" db="EMBL/GenBank/DDBJ databases">
        <authorList>
            <person name="Kurt Z."/>
        </authorList>
    </citation>
    <scope>NUCLEOTIDE SEQUENCE</scope>
</reference>
<comment type="caution">
    <text evidence="3">The sequence shown here is derived from an EMBL/GenBank/DDBJ whole genome shotgun (WGS) entry which is preliminary data.</text>
</comment>